<dbReference type="EMBL" id="FNJU01000006">
    <property type="protein sequence ID" value="SDP76515.1"/>
    <property type="molecule type" value="Genomic_DNA"/>
</dbReference>
<feature type="non-terminal residue" evidence="2">
    <location>
        <position position="167"/>
    </location>
</feature>
<dbReference type="RefSeq" id="WP_204381079.1">
    <property type="nucleotide sequence ID" value="NZ_FNJU01000006.1"/>
</dbReference>
<evidence type="ECO:0000313" key="2">
    <source>
        <dbReference type="EMBL" id="SDP76515.1"/>
    </source>
</evidence>
<gene>
    <name evidence="2" type="ORF">SAMN05216565_106212</name>
</gene>
<proteinExistence type="predicted"/>
<evidence type="ECO:0000256" key="1">
    <source>
        <dbReference type="SAM" id="MobiDB-lite"/>
    </source>
</evidence>
<feature type="region of interest" description="Disordered" evidence="1">
    <location>
        <begin position="143"/>
        <end position="167"/>
    </location>
</feature>
<name>A0A1H0VE73_9BACI</name>
<keyword evidence="3" id="KW-1185">Reference proteome</keyword>
<protein>
    <submittedName>
        <fullName evidence="2">TasA anchoring/assembly protein</fullName>
    </submittedName>
</protein>
<sequence length="167" mass="17692">MGRKLIYILKSLLLLIGVILMHTNLPVYAEKGSGKSDAWGKSSLVSIGQGGTCVELFAYIKNGGSGDMRGTVNYEVYFSTSGNPKNGSIIGSGQVGPLVSGVTATINHVPKIGGIFMFKVYQEEGHPGIGELWSEQIVIEECSDPVDPVDPTDPTDPVDPVDPTDPV</sequence>
<accession>A0A1H0VE73</accession>
<organism evidence="2 3">
    <name type="scientific">Litchfieldia salsa</name>
    <dbReference type="NCBI Taxonomy" id="930152"/>
    <lineage>
        <taxon>Bacteria</taxon>
        <taxon>Bacillati</taxon>
        <taxon>Bacillota</taxon>
        <taxon>Bacilli</taxon>
        <taxon>Bacillales</taxon>
        <taxon>Bacillaceae</taxon>
        <taxon>Litchfieldia</taxon>
    </lineage>
</organism>
<reference evidence="3" key="1">
    <citation type="submission" date="2016-10" db="EMBL/GenBank/DDBJ databases">
        <authorList>
            <person name="Varghese N."/>
            <person name="Submissions S."/>
        </authorList>
    </citation>
    <scope>NUCLEOTIDE SEQUENCE [LARGE SCALE GENOMIC DNA]</scope>
    <source>
        <strain evidence="3">IBRC-M10078</strain>
    </source>
</reference>
<dbReference type="AlphaFoldDB" id="A0A1H0VE73"/>
<evidence type="ECO:0000313" key="3">
    <source>
        <dbReference type="Proteomes" id="UP000199159"/>
    </source>
</evidence>
<dbReference type="STRING" id="930152.SAMN05216565_106212"/>
<dbReference type="Proteomes" id="UP000199159">
    <property type="component" value="Unassembled WGS sequence"/>
</dbReference>